<feature type="region of interest" description="Disordered" evidence="1">
    <location>
        <begin position="1"/>
        <end position="33"/>
    </location>
</feature>
<organism evidence="2 3">
    <name type="scientific">Aetokthonos hydrillicola Thurmond2011</name>
    <dbReference type="NCBI Taxonomy" id="2712845"/>
    <lineage>
        <taxon>Bacteria</taxon>
        <taxon>Bacillati</taxon>
        <taxon>Cyanobacteriota</taxon>
        <taxon>Cyanophyceae</taxon>
        <taxon>Nostocales</taxon>
        <taxon>Hapalosiphonaceae</taxon>
        <taxon>Aetokthonos</taxon>
    </lineage>
</organism>
<feature type="compositionally biased region" description="Basic and acidic residues" evidence="1">
    <location>
        <begin position="1"/>
        <end position="11"/>
    </location>
</feature>
<accession>A0AAP5M6Z7</accession>
<sequence length="204" mass="23849">MNEPETEHNNHSIEPAQVAGTRKINTPQFSSTELGESNSLAKVRDLLFGNQMRDIEKKLTRLEERLLKECTYLRDETKQRLDSLEIYIKKEVESLTERHKNEQAEREQSIQSLVEEQKNIAISLEKKIALFDEQTANVHREIREQILNQSKSFQDDIRQKYEEILALLQQESQELQKNKTDRSTLANLFTELAIRLNSHSGDEL</sequence>
<dbReference type="EMBL" id="JAALHA020000013">
    <property type="protein sequence ID" value="MDR9897591.1"/>
    <property type="molecule type" value="Genomic_DNA"/>
</dbReference>
<feature type="compositionally biased region" description="Polar residues" evidence="1">
    <location>
        <begin position="23"/>
        <end position="33"/>
    </location>
</feature>
<dbReference type="RefSeq" id="WP_208338389.1">
    <property type="nucleotide sequence ID" value="NZ_CAWQFN010000089.1"/>
</dbReference>
<dbReference type="AlphaFoldDB" id="A0AAP5M6Z7"/>
<gene>
    <name evidence="2" type="ORF">G7B40_023920</name>
</gene>
<protein>
    <submittedName>
        <fullName evidence="2">Uncharacterized protein</fullName>
    </submittedName>
</protein>
<evidence type="ECO:0000313" key="3">
    <source>
        <dbReference type="Proteomes" id="UP000667802"/>
    </source>
</evidence>
<comment type="caution">
    <text evidence="2">The sequence shown here is derived from an EMBL/GenBank/DDBJ whole genome shotgun (WGS) entry which is preliminary data.</text>
</comment>
<dbReference type="Proteomes" id="UP000667802">
    <property type="component" value="Unassembled WGS sequence"/>
</dbReference>
<keyword evidence="3" id="KW-1185">Reference proteome</keyword>
<reference evidence="3" key="1">
    <citation type="journal article" date="2021" name="Science">
        <title>Hunting the eagle killer: A cyanobacterial neurotoxin causes vacuolar myelinopathy.</title>
        <authorList>
            <person name="Breinlinger S."/>
            <person name="Phillips T.J."/>
            <person name="Haram B.N."/>
            <person name="Mares J."/>
            <person name="Martinez Yerena J.A."/>
            <person name="Hrouzek P."/>
            <person name="Sobotka R."/>
            <person name="Henderson W.M."/>
            <person name="Schmieder P."/>
            <person name="Williams S.M."/>
            <person name="Lauderdale J.D."/>
            <person name="Wilde H.D."/>
            <person name="Gerrin W."/>
            <person name="Kust A."/>
            <person name="Washington J.W."/>
            <person name="Wagner C."/>
            <person name="Geier B."/>
            <person name="Liebeke M."/>
            <person name="Enke H."/>
            <person name="Niedermeyer T.H.J."/>
            <person name="Wilde S.B."/>
        </authorList>
    </citation>
    <scope>NUCLEOTIDE SEQUENCE [LARGE SCALE GENOMIC DNA]</scope>
    <source>
        <strain evidence="3">Thurmond2011</strain>
    </source>
</reference>
<name>A0AAP5M6Z7_9CYAN</name>
<evidence type="ECO:0000313" key="2">
    <source>
        <dbReference type="EMBL" id="MDR9897591.1"/>
    </source>
</evidence>
<evidence type="ECO:0000256" key="1">
    <source>
        <dbReference type="SAM" id="MobiDB-lite"/>
    </source>
</evidence>
<proteinExistence type="predicted"/>